<sequence length="114" mass="13416">MDEFTAQIEALDHQFMRSWMNRDRNGMKSLATGDFVFLLGAQTSAILDRPSWLEAATTRFQLSAYRFKDLYVRRHKKMAVFAARMSVEARIGTEKLEGDVWITDLWQRGRLRRK</sequence>
<dbReference type="InterPro" id="IPR032710">
    <property type="entry name" value="NTF2-like_dom_sf"/>
</dbReference>
<dbReference type="Pfam" id="PF14534">
    <property type="entry name" value="DUF4440"/>
    <property type="match status" value="1"/>
</dbReference>
<evidence type="ECO:0000259" key="1">
    <source>
        <dbReference type="Pfam" id="PF14534"/>
    </source>
</evidence>
<reference evidence="2 3" key="1">
    <citation type="submission" date="2023-06" db="EMBL/GenBank/DDBJ databases">
        <title>Altererythrobacter rubellus NBRC 112769 genome.</title>
        <authorList>
            <person name="Zhang K."/>
        </authorList>
    </citation>
    <scope>NUCLEOTIDE SEQUENCE [LARGE SCALE GENOMIC DNA]</scope>
    <source>
        <strain evidence="2 3">NBRC 112769</strain>
    </source>
</reference>
<dbReference type="InterPro" id="IPR027843">
    <property type="entry name" value="DUF4440"/>
</dbReference>
<evidence type="ECO:0000313" key="3">
    <source>
        <dbReference type="Proteomes" id="UP001231445"/>
    </source>
</evidence>
<keyword evidence="3" id="KW-1185">Reference proteome</keyword>
<dbReference type="KEGG" id="arue:QQX03_07220"/>
<protein>
    <submittedName>
        <fullName evidence="2">Nuclear transport factor 2 family protein</fullName>
    </submittedName>
</protein>
<name>A0A9Y2B649_9SPHN</name>
<accession>A0A9Y2B649</accession>
<dbReference type="Gene3D" id="3.10.450.50">
    <property type="match status" value="1"/>
</dbReference>
<dbReference type="EMBL" id="CP127221">
    <property type="protein sequence ID" value="WIW94770.1"/>
    <property type="molecule type" value="Genomic_DNA"/>
</dbReference>
<organism evidence="2 3">
    <name type="scientific">Altererythrobacter rubellus</name>
    <dbReference type="NCBI Taxonomy" id="2173831"/>
    <lineage>
        <taxon>Bacteria</taxon>
        <taxon>Pseudomonadati</taxon>
        <taxon>Pseudomonadota</taxon>
        <taxon>Alphaproteobacteria</taxon>
        <taxon>Sphingomonadales</taxon>
        <taxon>Erythrobacteraceae</taxon>
        <taxon>Altererythrobacter</taxon>
    </lineage>
</organism>
<dbReference type="AlphaFoldDB" id="A0A9Y2B649"/>
<gene>
    <name evidence="2" type="ORF">QQX03_07220</name>
</gene>
<dbReference type="Proteomes" id="UP001231445">
    <property type="component" value="Chromosome"/>
</dbReference>
<feature type="domain" description="DUF4440" evidence="1">
    <location>
        <begin position="8"/>
        <end position="108"/>
    </location>
</feature>
<dbReference type="RefSeq" id="WP_285975086.1">
    <property type="nucleotide sequence ID" value="NZ_CP127221.1"/>
</dbReference>
<dbReference type="SUPFAM" id="SSF54427">
    <property type="entry name" value="NTF2-like"/>
    <property type="match status" value="1"/>
</dbReference>
<proteinExistence type="predicted"/>
<evidence type="ECO:0000313" key="2">
    <source>
        <dbReference type="EMBL" id="WIW94770.1"/>
    </source>
</evidence>